<dbReference type="InterPro" id="IPR026055">
    <property type="entry name" value="FAR"/>
</dbReference>
<evidence type="ECO:0000259" key="10">
    <source>
        <dbReference type="Pfam" id="PF03015"/>
    </source>
</evidence>
<sequence>MTFRVKDAYEGSHILLTGGTGFLGKAMTEKLLWQLPGIERIYLMIRHRKGKEPKDRLAGLIHDPIFTRLHSECPEVFDKLTVVPGDMMKDDLGMSDEDLDTIINKVSIVIHSAATVRFDDHLKEAVTMNVIGTTRIVALCHKIKNLKVLAHVSTAYANCDRFETIERIYKSPIPPKKLIETVSWMDDELIAMITPKVLGLRPNTYTLTKALAESTIQSDAKDLPVVIIRPSIVGAMWQGPLPGWTDNINGPTGIFTAVGRGVLTNMCGSNESKADIIPVDIVANMIIVAAAHRTTITPHEIPVIHCSSGELNPLQWGHIVVFLDAFYRKYPLKESVGVPATYFHKTRYFFLFNYYVKHHLPAAIADIFENIQLKRSKYVRLYFKVWKMIETLHFFTTRGWHFEAEKMPELFDAMTKEDQRDFNFDIRQVNWDSYLFDYCMGIKKYILKESEDDLEYARALLRKQRITRQAYFAAFYAGVVFLIGRKWKRTTKIVTWLSAVIATFSYAEVNFRKHIPMKSLEEYTQTTDYTRFLKRS</sequence>
<dbReference type="HOGENOM" id="CLU_024661_0_2_1"/>
<evidence type="ECO:0000256" key="5">
    <source>
        <dbReference type="ARBA" id="ARBA00022989"/>
    </source>
</evidence>
<dbReference type="STRING" id="135651.G0M6Z1"/>
<dbReference type="CDD" id="cd09071">
    <property type="entry name" value="FAR_C"/>
    <property type="match status" value="1"/>
</dbReference>
<keyword evidence="5 9" id="KW-1133">Transmembrane helix</keyword>
<evidence type="ECO:0000313" key="13">
    <source>
        <dbReference type="Proteomes" id="UP000008068"/>
    </source>
</evidence>
<dbReference type="InterPro" id="IPR033640">
    <property type="entry name" value="FAR_C"/>
</dbReference>
<proteinExistence type="inferred from homology"/>
<dbReference type="CDD" id="cd05236">
    <property type="entry name" value="FAR-N_SDR_e"/>
    <property type="match status" value="1"/>
</dbReference>
<keyword evidence="6 9" id="KW-0443">Lipid metabolism</keyword>
<dbReference type="InParanoid" id="G0M6Z1"/>
<comment type="similarity">
    <text evidence="2 9">Belongs to the fatty acyl-CoA reductase family.</text>
</comment>
<evidence type="ECO:0000256" key="1">
    <source>
        <dbReference type="ARBA" id="ARBA00004141"/>
    </source>
</evidence>
<evidence type="ECO:0000256" key="9">
    <source>
        <dbReference type="RuleBase" id="RU363097"/>
    </source>
</evidence>
<organism evidence="13">
    <name type="scientific">Caenorhabditis brenneri</name>
    <name type="common">Nematode worm</name>
    <dbReference type="NCBI Taxonomy" id="135651"/>
    <lineage>
        <taxon>Eukaryota</taxon>
        <taxon>Metazoa</taxon>
        <taxon>Ecdysozoa</taxon>
        <taxon>Nematoda</taxon>
        <taxon>Chromadorea</taxon>
        <taxon>Rhabditida</taxon>
        <taxon>Rhabditina</taxon>
        <taxon>Rhabditomorpha</taxon>
        <taxon>Rhabditoidea</taxon>
        <taxon>Rhabditidae</taxon>
        <taxon>Peloderinae</taxon>
        <taxon>Caenorhabditis</taxon>
    </lineage>
</organism>
<dbReference type="GO" id="GO:0102965">
    <property type="term" value="F:alcohol-forming long-chain fatty acyl-CoA reductase activity"/>
    <property type="evidence" value="ECO:0007669"/>
    <property type="project" value="UniProtKB-EC"/>
</dbReference>
<dbReference type="GO" id="GO:0005777">
    <property type="term" value="C:peroxisome"/>
    <property type="evidence" value="ECO:0007669"/>
    <property type="project" value="TreeGrafter"/>
</dbReference>
<reference evidence="13" key="1">
    <citation type="submission" date="2011-07" db="EMBL/GenBank/DDBJ databases">
        <authorList>
            <consortium name="Caenorhabditis brenneri Sequencing and Analysis Consortium"/>
            <person name="Wilson R.K."/>
        </authorList>
    </citation>
    <scope>NUCLEOTIDE SEQUENCE [LARGE SCALE GENOMIC DNA]</scope>
    <source>
        <strain evidence="13">PB2801</strain>
    </source>
</reference>
<feature type="domain" description="Fatty acyl-CoA reductase C-terminal" evidence="10">
    <location>
        <begin position="358"/>
        <end position="449"/>
    </location>
</feature>
<evidence type="ECO:0000313" key="12">
    <source>
        <dbReference type="EMBL" id="EGT29940.1"/>
    </source>
</evidence>
<comment type="subcellular location">
    <subcellularLocation>
        <location evidence="1">Membrane</location>
        <topology evidence="1">Multi-pass membrane protein</topology>
    </subcellularLocation>
</comment>
<protein>
    <recommendedName>
        <fullName evidence="9">Fatty acyl-CoA reductase</fullName>
        <ecNumber evidence="9">1.2.1.84</ecNumber>
    </recommendedName>
</protein>
<feature type="transmembrane region" description="Helical" evidence="9">
    <location>
        <begin position="470"/>
        <end position="487"/>
    </location>
</feature>
<dbReference type="FunFam" id="3.40.50.720:FF:000143">
    <property type="entry name" value="Fatty acyl-CoA reductase"/>
    <property type="match status" value="1"/>
</dbReference>
<dbReference type="OMA" id="VWKMIET"/>
<dbReference type="Pfam" id="PF03015">
    <property type="entry name" value="Sterile"/>
    <property type="match status" value="1"/>
</dbReference>
<dbReference type="PANTHER" id="PTHR11011:SF45">
    <property type="entry name" value="FATTY ACYL-COA REDUCTASE CG8306-RELATED"/>
    <property type="match status" value="1"/>
</dbReference>
<dbReference type="Pfam" id="PF07993">
    <property type="entry name" value="NAD_binding_4"/>
    <property type="match status" value="1"/>
</dbReference>
<dbReference type="Proteomes" id="UP000008068">
    <property type="component" value="Unassembled WGS sequence"/>
</dbReference>
<dbReference type="EC" id="1.2.1.84" evidence="9"/>
<evidence type="ECO:0000256" key="6">
    <source>
        <dbReference type="ARBA" id="ARBA00023098"/>
    </source>
</evidence>
<evidence type="ECO:0000259" key="11">
    <source>
        <dbReference type="Pfam" id="PF07993"/>
    </source>
</evidence>
<dbReference type="GO" id="GO:0080019">
    <property type="term" value="F:alcohol-forming very long-chain fatty acyl-CoA reductase activity"/>
    <property type="evidence" value="ECO:0007669"/>
    <property type="project" value="InterPro"/>
</dbReference>
<evidence type="ECO:0000256" key="3">
    <source>
        <dbReference type="ARBA" id="ARBA00022516"/>
    </source>
</evidence>
<name>G0M6Z1_CAEBE</name>
<evidence type="ECO:0000256" key="8">
    <source>
        <dbReference type="ARBA" id="ARBA00052530"/>
    </source>
</evidence>
<comment type="catalytic activity">
    <reaction evidence="8 9">
        <text>a long-chain fatty acyl-CoA + 2 NADPH + 2 H(+) = a long-chain primary fatty alcohol + 2 NADP(+) + CoA</text>
        <dbReference type="Rhea" id="RHEA:52716"/>
        <dbReference type="ChEBI" id="CHEBI:15378"/>
        <dbReference type="ChEBI" id="CHEBI:57287"/>
        <dbReference type="ChEBI" id="CHEBI:57783"/>
        <dbReference type="ChEBI" id="CHEBI:58349"/>
        <dbReference type="ChEBI" id="CHEBI:77396"/>
        <dbReference type="ChEBI" id="CHEBI:83139"/>
        <dbReference type="EC" id="1.2.1.84"/>
    </reaction>
</comment>
<keyword evidence="9" id="KW-0521">NADP</keyword>
<keyword evidence="9" id="KW-0560">Oxidoreductase</keyword>
<dbReference type="InterPro" id="IPR013120">
    <property type="entry name" value="FAR_NAD-bd"/>
</dbReference>
<gene>
    <name evidence="12" type="ORF">CAEBREN_13113</name>
</gene>
<dbReference type="Gene3D" id="3.40.50.720">
    <property type="entry name" value="NAD(P)-binding Rossmann-like Domain"/>
    <property type="match status" value="1"/>
</dbReference>
<keyword evidence="7 9" id="KW-0472">Membrane</keyword>
<dbReference type="GO" id="GO:0035336">
    <property type="term" value="P:long-chain fatty-acyl-CoA metabolic process"/>
    <property type="evidence" value="ECO:0007669"/>
    <property type="project" value="TreeGrafter"/>
</dbReference>
<dbReference type="FunCoup" id="G0M6Z1">
    <property type="interactions" value="1594"/>
</dbReference>
<keyword evidence="3 9" id="KW-0444">Lipid biosynthesis</keyword>
<dbReference type="EMBL" id="GL379786">
    <property type="protein sequence ID" value="EGT29940.1"/>
    <property type="molecule type" value="Genomic_DNA"/>
</dbReference>
<dbReference type="InterPro" id="IPR036291">
    <property type="entry name" value="NAD(P)-bd_dom_sf"/>
</dbReference>
<dbReference type="GO" id="GO:0016020">
    <property type="term" value="C:membrane"/>
    <property type="evidence" value="ECO:0007669"/>
    <property type="project" value="UniProtKB-SubCell"/>
</dbReference>
<dbReference type="OrthoDB" id="429813at2759"/>
<keyword evidence="4 9" id="KW-0812">Transmembrane</keyword>
<evidence type="ECO:0000256" key="2">
    <source>
        <dbReference type="ARBA" id="ARBA00005928"/>
    </source>
</evidence>
<dbReference type="eggNOG" id="KOG1221">
    <property type="taxonomic scope" value="Eukaryota"/>
</dbReference>
<feature type="domain" description="Thioester reductase (TE)" evidence="11">
    <location>
        <begin position="16"/>
        <end position="286"/>
    </location>
</feature>
<keyword evidence="13" id="KW-1185">Reference proteome</keyword>
<accession>G0M6Z1</accession>
<evidence type="ECO:0000256" key="4">
    <source>
        <dbReference type="ARBA" id="ARBA00022692"/>
    </source>
</evidence>
<comment type="function">
    <text evidence="9">Catalyzes the reduction of fatty acyl-CoA to fatty alcohols.</text>
</comment>
<dbReference type="SUPFAM" id="SSF51735">
    <property type="entry name" value="NAD(P)-binding Rossmann-fold domains"/>
    <property type="match status" value="1"/>
</dbReference>
<dbReference type="AlphaFoldDB" id="G0M6Z1"/>
<dbReference type="PANTHER" id="PTHR11011">
    <property type="entry name" value="MALE STERILITY PROTEIN 2-RELATED"/>
    <property type="match status" value="1"/>
</dbReference>
<evidence type="ECO:0000256" key="7">
    <source>
        <dbReference type="ARBA" id="ARBA00023136"/>
    </source>
</evidence>